<comment type="caution">
    <text evidence="1">The sequence shown here is derived from an EMBL/GenBank/DDBJ whole genome shotgun (WGS) entry which is preliminary data.</text>
</comment>
<organism evidence="1 2">
    <name type="scientific">Mycobacterium servetii</name>
    <dbReference type="NCBI Taxonomy" id="3237418"/>
    <lineage>
        <taxon>Bacteria</taxon>
        <taxon>Bacillati</taxon>
        <taxon>Actinomycetota</taxon>
        <taxon>Actinomycetes</taxon>
        <taxon>Mycobacteriales</taxon>
        <taxon>Mycobacteriaceae</taxon>
        <taxon>Mycobacterium</taxon>
    </lineage>
</organism>
<dbReference type="RefSeq" id="WP_369739740.1">
    <property type="nucleotide sequence ID" value="NZ_JBGEDP010000001.1"/>
</dbReference>
<evidence type="ECO:0000313" key="2">
    <source>
        <dbReference type="Proteomes" id="UP001564760"/>
    </source>
</evidence>
<reference evidence="1 2" key="1">
    <citation type="submission" date="2024-08" db="EMBL/GenBank/DDBJ databases">
        <title>Mycobacterium servetensis sp. nov., a novel rapid-growing mycobacterial species recovered from a human patient in Zaragoza, Spain.</title>
        <authorList>
            <person name="Tristancho-Baro A.I."/>
            <person name="Buenestado-Serrano S."/>
            <person name="Garcia De Viedma D."/>
            <person name="Milagro-Beamonte A."/>
            <person name="Burillo N."/>
            <person name="Sanz S."/>
            <person name="Lopez-Calleja A.I."/>
            <person name="Penas-Utrilla D."/>
            <person name="Guardingo M."/>
            <person name="Garcia M.J."/>
            <person name="Vinuelas-Bayon J."/>
        </authorList>
    </citation>
    <scope>NUCLEOTIDE SEQUENCE [LARGE SCALE GENOMIC DNA]</scope>
    <source>
        <strain evidence="2">HUMS_12744610</strain>
    </source>
</reference>
<gene>
    <name evidence="1" type="ORF">AB8998_21995</name>
</gene>
<name>A0ABV4C9L7_9MYCO</name>
<dbReference type="Pfam" id="PF11225">
    <property type="entry name" value="DUF3024"/>
    <property type="match status" value="1"/>
</dbReference>
<dbReference type="InterPro" id="IPR021388">
    <property type="entry name" value="DUF3024"/>
</dbReference>
<protein>
    <submittedName>
        <fullName evidence="1">DUF3024 domain-containing protein</fullName>
    </submittedName>
</protein>
<dbReference type="Proteomes" id="UP001564760">
    <property type="component" value="Unassembled WGS sequence"/>
</dbReference>
<evidence type="ECO:0000313" key="1">
    <source>
        <dbReference type="EMBL" id="MEY8017458.1"/>
    </source>
</evidence>
<sequence>MDRSSRITREDSHPWVISHPDLCGEVRRKPRPVGVVPQIDIARVQRWCRDRLPAFALAEVRVEVDVAERHLTVVECRSPWRPEIGAQWTRFPIARLRYVKSTGLWSLYWRDRNLRFHAYAGR</sequence>
<proteinExistence type="predicted"/>
<accession>A0ABV4C9L7</accession>
<keyword evidence="2" id="KW-1185">Reference proteome</keyword>
<dbReference type="EMBL" id="JBGEDP010000001">
    <property type="protein sequence ID" value="MEY8017458.1"/>
    <property type="molecule type" value="Genomic_DNA"/>
</dbReference>